<dbReference type="Gene3D" id="3.40.50.150">
    <property type="entry name" value="Vaccinia Virus protein VP39"/>
    <property type="match status" value="1"/>
</dbReference>
<dbReference type="GO" id="GO:0008757">
    <property type="term" value="F:S-adenosylmethionine-dependent methyltransferase activity"/>
    <property type="evidence" value="ECO:0007669"/>
    <property type="project" value="InterPro"/>
</dbReference>
<proteinExistence type="predicted"/>
<keyword evidence="4" id="KW-1185">Reference proteome</keyword>
<feature type="domain" description="Methyltransferase type 11" evidence="2">
    <location>
        <begin position="125"/>
        <end position="191"/>
    </location>
</feature>
<evidence type="ECO:0000313" key="4">
    <source>
        <dbReference type="Proteomes" id="UP000324611"/>
    </source>
</evidence>
<feature type="transmembrane region" description="Helical" evidence="1">
    <location>
        <begin position="21"/>
        <end position="39"/>
    </location>
</feature>
<evidence type="ECO:0000313" key="3">
    <source>
        <dbReference type="EMBL" id="KAA2238985.1"/>
    </source>
</evidence>
<dbReference type="EMBL" id="VUOC01000004">
    <property type="protein sequence ID" value="KAA2238985.1"/>
    <property type="molecule type" value="Genomic_DNA"/>
</dbReference>
<dbReference type="SUPFAM" id="SSF53335">
    <property type="entry name" value="S-adenosyl-L-methionine-dependent methyltransferases"/>
    <property type="match status" value="1"/>
</dbReference>
<reference evidence="3 4" key="2">
    <citation type="submission" date="2019-09" db="EMBL/GenBank/DDBJ databases">
        <authorList>
            <person name="Jin C."/>
        </authorList>
    </citation>
    <scope>NUCLEOTIDE SEQUENCE [LARGE SCALE GENOMIC DNA]</scope>
    <source>
        <strain evidence="3 4">BN140078</strain>
    </source>
</reference>
<comment type="caution">
    <text evidence="3">The sequence shown here is derived from an EMBL/GenBank/DDBJ whole genome shotgun (WGS) entry which is preliminary data.</text>
</comment>
<evidence type="ECO:0000256" key="1">
    <source>
        <dbReference type="SAM" id="Phobius"/>
    </source>
</evidence>
<accession>A0A5B2VJ66</accession>
<protein>
    <submittedName>
        <fullName evidence="3">Class I SAM-dependent methyltransferase</fullName>
    </submittedName>
</protein>
<evidence type="ECO:0000259" key="2">
    <source>
        <dbReference type="Pfam" id="PF08241"/>
    </source>
</evidence>
<name>A0A5B2VJ66_9BACT</name>
<gene>
    <name evidence="3" type="ORF">F0L74_22485</name>
</gene>
<keyword evidence="1" id="KW-1133">Transmembrane helix</keyword>
<dbReference type="RefSeq" id="WP_149840164.1">
    <property type="nucleotide sequence ID" value="NZ_VUOC01000004.1"/>
</dbReference>
<dbReference type="GO" id="GO:0032259">
    <property type="term" value="P:methylation"/>
    <property type="evidence" value="ECO:0007669"/>
    <property type="project" value="UniProtKB-KW"/>
</dbReference>
<reference evidence="3 4" key="1">
    <citation type="submission" date="2019-09" db="EMBL/GenBank/DDBJ databases">
        <title>Chitinophaga ginsengihumi sp. nov., isolated from soil of ginseng rhizosphere.</title>
        <authorList>
            <person name="Lee J."/>
        </authorList>
    </citation>
    <scope>NUCLEOTIDE SEQUENCE [LARGE SCALE GENOMIC DNA]</scope>
    <source>
        <strain evidence="3 4">BN140078</strain>
    </source>
</reference>
<keyword evidence="1" id="KW-0812">Transmembrane</keyword>
<dbReference type="InterPro" id="IPR013216">
    <property type="entry name" value="Methyltransf_11"/>
</dbReference>
<keyword evidence="1" id="KW-0472">Membrane</keyword>
<dbReference type="AlphaFoldDB" id="A0A5B2VJ66"/>
<dbReference type="InterPro" id="IPR029063">
    <property type="entry name" value="SAM-dependent_MTases_sf"/>
</dbReference>
<sequence>MAPLRKPLQGVWNIVRFNWHFYALSAAGIVLLLGLRAYLPVVADVLLTLILATLVISLGVSCYIYDYSGLYNLSWLGNIPRSGKEQLVNIHAGFDETSVLLQDKFPQAFLSVFDFYDPLKHTEVSIKRARKAYPAFPGTQAVQTDHLPMADHSADKVFALLAAHEVRDEQERQVFFKEINRILQPQGYLVVTEHLRDPANFFVYNIGAFHFHSRATWLRTFTAGGFSITQEIKITPFIHTFILRKHGTTA</sequence>
<dbReference type="Pfam" id="PF08241">
    <property type="entry name" value="Methyltransf_11"/>
    <property type="match status" value="1"/>
</dbReference>
<keyword evidence="3" id="KW-0808">Transferase</keyword>
<keyword evidence="3" id="KW-0489">Methyltransferase</keyword>
<organism evidence="3 4">
    <name type="scientific">Chitinophaga agrisoli</name>
    <dbReference type="NCBI Taxonomy" id="2607653"/>
    <lineage>
        <taxon>Bacteria</taxon>
        <taxon>Pseudomonadati</taxon>
        <taxon>Bacteroidota</taxon>
        <taxon>Chitinophagia</taxon>
        <taxon>Chitinophagales</taxon>
        <taxon>Chitinophagaceae</taxon>
        <taxon>Chitinophaga</taxon>
    </lineage>
</organism>
<feature type="transmembrane region" description="Helical" evidence="1">
    <location>
        <begin position="45"/>
        <end position="65"/>
    </location>
</feature>
<dbReference type="Proteomes" id="UP000324611">
    <property type="component" value="Unassembled WGS sequence"/>
</dbReference>